<sequence>MKSISYAFVTGLALAWLPGTSFAQQAALDARIAKLAQAEETKVIAWRRDFHQHPELGNAETRTAGIVAAHLKSLGLEVQTGVAHTGVVGLLRGGKPGPVVALRADMDALPITEATGLAFASTVKTTYLGQPVGVMHACGHDAHTAMLMGAAEVLSQVRKDLRGTVKFIFQPAEEGSLPGEEGGAKLMVKEGVLENPRVSAVFGLHIDAQTPVGQLTYRPGGMMASADDFTVTVHGKGAHGSTPWNGVDPVVTAALMVVALQTLVSRQVDLTQDAAVVTVGILRGGVRTNIIPAEAELSGTIRALDSKMRAQLLAAFRRTVTGIAESAGATADVVFDPDAYPVTFNDRALTARMVPTLQAVAGGAAHVTEIKAVTGSEDFSFYQEKVPGMYFLLGGMRKGTDPATTADHHTAGFVLDESGFTLGVKTLATLAADYLGQKP</sequence>
<dbReference type="PIRSF" id="PIRSF005962">
    <property type="entry name" value="Pept_M20D_amidohydro"/>
    <property type="match status" value="1"/>
</dbReference>
<keyword evidence="3" id="KW-0732">Signal</keyword>
<name>A0A2Z3GFX6_9BACT</name>
<reference evidence="6" key="1">
    <citation type="submission" date="2018-04" db="EMBL/GenBank/DDBJ databases">
        <title>Complete genome of Antarctic heterotrophic bacterium Hymenobacter nivis.</title>
        <authorList>
            <person name="Terashima M."/>
        </authorList>
    </citation>
    <scope>NUCLEOTIDE SEQUENCE [LARGE SCALE GENOMIC DNA]</scope>
    <source>
        <strain evidence="6">NBRC 111535</strain>
    </source>
</reference>
<comment type="cofactor">
    <cofactor evidence="2">
        <name>Mn(2+)</name>
        <dbReference type="ChEBI" id="CHEBI:29035"/>
    </cofactor>
    <text evidence="2">The Mn(2+) ion enhances activity.</text>
</comment>
<dbReference type="AlphaFoldDB" id="A0A2Z3GFX6"/>
<dbReference type="InterPro" id="IPR002933">
    <property type="entry name" value="Peptidase_M20"/>
</dbReference>
<dbReference type="Pfam" id="PF07687">
    <property type="entry name" value="M20_dimer"/>
    <property type="match status" value="1"/>
</dbReference>
<feature type="binding site" evidence="2">
    <location>
        <position position="205"/>
    </location>
    <ligand>
        <name>Mn(2+)</name>
        <dbReference type="ChEBI" id="CHEBI:29035"/>
        <label>2</label>
    </ligand>
</feature>
<dbReference type="PANTHER" id="PTHR11014:SF63">
    <property type="entry name" value="METALLOPEPTIDASE, PUTATIVE (AFU_ORTHOLOGUE AFUA_6G09600)-RELATED"/>
    <property type="match status" value="1"/>
</dbReference>
<evidence type="ECO:0000259" key="4">
    <source>
        <dbReference type="Pfam" id="PF07687"/>
    </source>
</evidence>
<feature type="binding site" evidence="2">
    <location>
        <position position="138"/>
    </location>
    <ligand>
        <name>Mn(2+)</name>
        <dbReference type="ChEBI" id="CHEBI:29035"/>
        <label>2</label>
    </ligand>
</feature>
<feature type="chain" id="PRO_5016288793" evidence="3">
    <location>
        <begin position="24"/>
        <end position="439"/>
    </location>
</feature>
<feature type="binding site" evidence="2">
    <location>
        <position position="140"/>
    </location>
    <ligand>
        <name>Mn(2+)</name>
        <dbReference type="ChEBI" id="CHEBI:29035"/>
        <label>2</label>
    </ligand>
</feature>
<dbReference type="Pfam" id="PF01546">
    <property type="entry name" value="Peptidase_M20"/>
    <property type="match status" value="1"/>
</dbReference>
<dbReference type="SUPFAM" id="SSF53187">
    <property type="entry name" value="Zn-dependent exopeptidases"/>
    <property type="match status" value="1"/>
</dbReference>
<dbReference type="EMBL" id="CP029145">
    <property type="protein sequence ID" value="AWM32473.1"/>
    <property type="molecule type" value="Genomic_DNA"/>
</dbReference>
<dbReference type="OrthoDB" id="9776731at2"/>
<keyword evidence="2" id="KW-0464">Manganese</keyword>
<keyword evidence="6" id="KW-1185">Reference proteome</keyword>
<feature type="binding site" evidence="2">
    <location>
        <position position="174"/>
    </location>
    <ligand>
        <name>Mn(2+)</name>
        <dbReference type="ChEBI" id="CHEBI:29035"/>
        <label>2</label>
    </ligand>
</feature>
<dbReference type="GO" id="GO:0046872">
    <property type="term" value="F:metal ion binding"/>
    <property type="evidence" value="ECO:0007669"/>
    <property type="project" value="UniProtKB-KW"/>
</dbReference>
<evidence type="ECO:0000313" key="5">
    <source>
        <dbReference type="EMBL" id="AWM32473.1"/>
    </source>
</evidence>
<dbReference type="SUPFAM" id="SSF55031">
    <property type="entry name" value="Bacterial exopeptidase dimerisation domain"/>
    <property type="match status" value="1"/>
</dbReference>
<feature type="domain" description="Peptidase M20 dimerisation" evidence="4">
    <location>
        <begin position="228"/>
        <end position="320"/>
    </location>
</feature>
<evidence type="ECO:0000256" key="2">
    <source>
        <dbReference type="PIRSR" id="PIRSR005962-1"/>
    </source>
</evidence>
<dbReference type="GO" id="GO:0019877">
    <property type="term" value="P:diaminopimelate biosynthetic process"/>
    <property type="evidence" value="ECO:0007669"/>
    <property type="project" value="UniProtKB-ARBA"/>
</dbReference>
<dbReference type="RefSeq" id="WP_109655579.1">
    <property type="nucleotide sequence ID" value="NZ_CP029145.1"/>
</dbReference>
<keyword evidence="2" id="KW-0479">Metal-binding</keyword>
<protein>
    <submittedName>
        <fullName evidence="5">Amidohydrolase</fullName>
    </submittedName>
</protein>
<dbReference type="InterPro" id="IPR036264">
    <property type="entry name" value="Bact_exopeptidase_dim_dom"/>
</dbReference>
<accession>A0A2Z3GFX6</accession>
<dbReference type="InterPro" id="IPR011650">
    <property type="entry name" value="Peptidase_M20_dimer"/>
</dbReference>
<feature type="signal peptide" evidence="3">
    <location>
        <begin position="1"/>
        <end position="23"/>
    </location>
</feature>
<keyword evidence="1" id="KW-0378">Hydrolase</keyword>
<dbReference type="KEGG" id="hnv:DDQ68_06520"/>
<evidence type="ECO:0000256" key="1">
    <source>
        <dbReference type="ARBA" id="ARBA00022801"/>
    </source>
</evidence>
<dbReference type="Gene3D" id="3.40.630.10">
    <property type="entry name" value="Zn peptidases"/>
    <property type="match status" value="1"/>
</dbReference>
<dbReference type="Gene3D" id="3.30.70.360">
    <property type="match status" value="1"/>
</dbReference>
<feature type="binding site" evidence="2">
    <location>
        <position position="409"/>
    </location>
    <ligand>
        <name>Mn(2+)</name>
        <dbReference type="ChEBI" id="CHEBI:29035"/>
        <label>2</label>
    </ligand>
</feature>
<dbReference type="GO" id="GO:0050118">
    <property type="term" value="F:N-acetyldiaminopimelate deacetylase activity"/>
    <property type="evidence" value="ECO:0007669"/>
    <property type="project" value="UniProtKB-ARBA"/>
</dbReference>
<gene>
    <name evidence="5" type="ORF">DDQ68_06520</name>
</gene>
<organism evidence="5 6">
    <name type="scientific">Hymenobacter nivis</name>
    <dbReference type="NCBI Taxonomy" id="1850093"/>
    <lineage>
        <taxon>Bacteria</taxon>
        <taxon>Pseudomonadati</taxon>
        <taxon>Bacteroidota</taxon>
        <taxon>Cytophagia</taxon>
        <taxon>Cytophagales</taxon>
        <taxon>Hymenobacteraceae</taxon>
        <taxon>Hymenobacter</taxon>
    </lineage>
</organism>
<dbReference type="InterPro" id="IPR017439">
    <property type="entry name" value="Amidohydrolase"/>
</dbReference>
<dbReference type="Proteomes" id="UP000245999">
    <property type="component" value="Chromosome"/>
</dbReference>
<dbReference type="PANTHER" id="PTHR11014">
    <property type="entry name" value="PEPTIDASE M20 FAMILY MEMBER"/>
    <property type="match status" value="1"/>
</dbReference>
<dbReference type="NCBIfam" id="TIGR01891">
    <property type="entry name" value="amidohydrolases"/>
    <property type="match status" value="1"/>
</dbReference>
<dbReference type="FunFam" id="3.30.70.360:FF:000001">
    <property type="entry name" value="N-acetyldiaminopimelate deacetylase"/>
    <property type="match status" value="1"/>
</dbReference>
<proteinExistence type="predicted"/>
<evidence type="ECO:0000313" key="6">
    <source>
        <dbReference type="Proteomes" id="UP000245999"/>
    </source>
</evidence>
<evidence type="ECO:0000256" key="3">
    <source>
        <dbReference type="SAM" id="SignalP"/>
    </source>
</evidence>